<keyword evidence="3" id="KW-1185">Reference proteome</keyword>
<feature type="chain" id="PRO_5004085218" evidence="1">
    <location>
        <begin position="18"/>
        <end position="189"/>
    </location>
</feature>
<evidence type="ECO:0000313" key="3">
    <source>
        <dbReference type="Proteomes" id="UP000012174"/>
    </source>
</evidence>
<dbReference type="HOGENOM" id="CLU_100635_0_1_1"/>
<evidence type="ECO:0000256" key="1">
    <source>
        <dbReference type="SAM" id="SignalP"/>
    </source>
</evidence>
<dbReference type="KEGG" id="ela:UCREL1_11804"/>
<reference evidence="3" key="1">
    <citation type="journal article" date="2013" name="Genome Announc.">
        <title>Draft genome sequence of the grapevine dieback fungus Eutypa lata UCR-EL1.</title>
        <authorList>
            <person name="Blanco-Ulate B."/>
            <person name="Rolshausen P.E."/>
            <person name="Cantu D."/>
        </authorList>
    </citation>
    <scope>NUCLEOTIDE SEQUENCE [LARGE SCALE GENOMIC DNA]</scope>
    <source>
        <strain evidence="3">UCR-EL1</strain>
    </source>
</reference>
<dbReference type="eggNOG" id="ENOG502T1F7">
    <property type="taxonomic scope" value="Eukaryota"/>
</dbReference>
<dbReference type="OrthoDB" id="5230873at2759"/>
<dbReference type="EMBL" id="KB707668">
    <property type="protein sequence ID" value="EMR61270.1"/>
    <property type="molecule type" value="Genomic_DNA"/>
</dbReference>
<name>M7T3S3_EUTLA</name>
<dbReference type="OMA" id="NEWFASP"/>
<organism evidence="2 3">
    <name type="scientific">Eutypa lata (strain UCR-EL1)</name>
    <name type="common">Grapevine dieback disease fungus</name>
    <name type="synonym">Eutypa armeniacae</name>
    <dbReference type="NCBI Taxonomy" id="1287681"/>
    <lineage>
        <taxon>Eukaryota</taxon>
        <taxon>Fungi</taxon>
        <taxon>Dikarya</taxon>
        <taxon>Ascomycota</taxon>
        <taxon>Pezizomycotina</taxon>
        <taxon>Sordariomycetes</taxon>
        <taxon>Xylariomycetidae</taxon>
        <taxon>Xylariales</taxon>
        <taxon>Diatrypaceae</taxon>
        <taxon>Eutypa</taxon>
    </lineage>
</organism>
<gene>
    <name evidence="2" type="ORF">UCREL1_11804</name>
</gene>
<protein>
    <submittedName>
        <fullName evidence="2">Putative cytochrome p450 protein</fullName>
    </submittedName>
</protein>
<sequence>MVAFSSLALLWAPLAIAATPPPLIVRGSLPDSFGLYAYGTGIGGAPVFYSDGLAYLGDPREIGGTVSDFVLFKASDESLVGNQNATSGTPSWSNVTFYVPTTSASSHQTGFITNSTASSNVSTSGFTFYGGVCMHTDDGALTTLWYATPTDTDGVWTLNWNSTDDTTDGQVIVSLKTKAPSRPAVPPKP</sequence>
<dbReference type="Proteomes" id="UP000012174">
    <property type="component" value="Unassembled WGS sequence"/>
</dbReference>
<proteinExistence type="predicted"/>
<accession>M7T3S3</accession>
<dbReference type="AlphaFoldDB" id="M7T3S3"/>
<evidence type="ECO:0000313" key="2">
    <source>
        <dbReference type="EMBL" id="EMR61270.1"/>
    </source>
</evidence>
<keyword evidence="1" id="KW-0732">Signal</keyword>
<feature type="signal peptide" evidence="1">
    <location>
        <begin position="1"/>
        <end position="17"/>
    </location>
</feature>